<dbReference type="EMBL" id="JAKOGI010000633">
    <property type="protein sequence ID" value="KAJ8432122.1"/>
    <property type="molecule type" value="Genomic_DNA"/>
</dbReference>
<keyword evidence="4" id="KW-1185">Reference proteome</keyword>
<gene>
    <name evidence="3" type="ORF">Cgig2_011970</name>
</gene>
<feature type="region of interest" description="Disordered" evidence="1">
    <location>
        <begin position="120"/>
        <end position="188"/>
    </location>
</feature>
<evidence type="ECO:0000259" key="2">
    <source>
        <dbReference type="Pfam" id="PF26130"/>
    </source>
</evidence>
<proteinExistence type="predicted"/>
<comment type="caution">
    <text evidence="3">The sequence shown here is derived from an EMBL/GenBank/DDBJ whole genome shotgun (WGS) entry which is preliminary data.</text>
</comment>
<dbReference type="Pfam" id="PF26130">
    <property type="entry name" value="PB1-like"/>
    <property type="match status" value="1"/>
</dbReference>
<feature type="compositionally biased region" description="Polar residues" evidence="1">
    <location>
        <begin position="178"/>
        <end position="188"/>
    </location>
</feature>
<evidence type="ECO:0000313" key="3">
    <source>
        <dbReference type="EMBL" id="KAJ8432122.1"/>
    </source>
</evidence>
<dbReference type="AlphaFoldDB" id="A0A9Q1JWH1"/>
<reference evidence="3" key="1">
    <citation type="submission" date="2022-04" db="EMBL/GenBank/DDBJ databases">
        <title>Carnegiea gigantea Genome sequencing and assembly v2.</title>
        <authorList>
            <person name="Copetti D."/>
            <person name="Sanderson M.J."/>
            <person name="Burquez A."/>
            <person name="Wojciechowski M.F."/>
        </authorList>
    </citation>
    <scope>NUCLEOTIDE SEQUENCE</scope>
    <source>
        <strain evidence="3">SGP5-SGP5p</strain>
        <tissue evidence="3">Aerial part</tissue>
    </source>
</reference>
<dbReference type="Proteomes" id="UP001153076">
    <property type="component" value="Unassembled WGS sequence"/>
</dbReference>
<feature type="compositionally biased region" description="Basic residues" evidence="1">
    <location>
        <begin position="149"/>
        <end position="170"/>
    </location>
</feature>
<sequence>MSVDDIVVEIHYGGKFVDGDKVEYVGGGVFEIIGLIKDIGFINVEEFYYLIPGMSLREGLRTYHNDFESLDMAAIVAVNKRLVVYLVHMVDVPKEVVPEMPASPYPSMGIQQSNVDLMSSSINNGEECDQNGGLDGSTSTFGSQNSRGTRVKHTPTKSPFSKKKQKVHKKGPIEEPAQQDQTPTLTQS</sequence>
<dbReference type="OrthoDB" id="1751576at2759"/>
<name>A0A9Q1JWH1_9CARY</name>
<organism evidence="3 4">
    <name type="scientific">Carnegiea gigantea</name>
    <dbReference type="NCBI Taxonomy" id="171969"/>
    <lineage>
        <taxon>Eukaryota</taxon>
        <taxon>Viridiplantae</taxon>
        <taxon>Streptophyta</taxon>
        <taxon>Embryophyta</taxon>
        <taxon>Tracheophyta</taxon>
        <taxon>Spermatophyta</taxon>
        <taxon>Magnoliopsida</taxon>
        <taxon>eudicotyledons</taxon>
        <taxon>Gunneridae</taxon>
        <taxon>Pentapetalae</taxon>
        <taxon>Caryophyllales</taxon>
        <taxon>Cactineae</taxon>
        <taxon>Cactaceae</taxon>
        <taxon>Cactoideae</taxon>
        <taxon>Echinocereeae</taxon>
        <taxon>Carnegiea</taxon>
    </lineage>
</organism>
<protein>
    <recommendedName>
        <fullName evidence="2">PB1-like domain-containing protein</fullName>
    </recommendedName>
</protein>
<feature type="domain" description="PB1-like" evidence="2">
    <location>
        <begin position="4"/>
        <end position="87"/>
    </location>
</feature>
<evidence type="ECO:0000256" key="1">
    <source>
        <dbReference type="SAM" id="MobiDB-lite"/>
    </source>
</evidence>
<evidence type="ECO:0000313" key="4">
    <source>
        <dbReference type="Proteomes" id="UP001153076"/>
    </source>
</evidence>
<accession>A0A9Q1JWH1</accession>
<feature type="compositionally biased region" description="Polar residues" evidence="1">
    <location>
        <begin position="136"/>
        <end position="148"/>
    </location>
</feature>
<dbReference type="InterPro" id="IPR058594">
    <property type="entry name" value="PB1-like_dom_pln"/>
</dbReference>